<organism evidence="1 2">
    <name type="scientific">Pseudoalteromonas phage H101</name>
    <dbReference type="NCBI Taxonomy" id="1654919"/>
    <lineage>
        <taxon>Viruses</taxon>
        <taxon>Duplodnaviria</taxon>
        <taxon>Heunggongvirae</taxon>
        <taxon>Uroviricota</taxon>
        <taxon>Caudoviricetes</taxon>
        <taxon>Shandongvirus</taxon>
        <taxon>Shandongvirus H101</taxon>
    </lineage>
</organism>
<reference evidence="1 2" key="1">
    <citation type="submission" date="2015-05" db="EMBL/GenBank/DDBJ databases">
        <authorList>
            <person name="Wang D.B."/>
            <person name="Wang M."/>
        </authorList>
    </citation>
    <scope>NUCLEOTIDE SEQUENCE [LARGE SCALE GENOMIC DNA]</scope>
</reference>
<protein>
    <submittedName>
        <fullName evidence="1">Uncharacterized protein</fullName>
    </submittedName>
</protein>
<name>A0A0H4IRQ9_9CAUD</name>
<dbReference type="Proteomes" id="UP000202763">
    <property type="component" value="Segment"/>
</dbReference>
<dbReference type="RefSeq" id="YP_009225496.1">
    <property type="nucleotide sequence ID" value="NC_029094.1"/>
</dbReference>
<proteinExistence type="predicted"/>
<keyword evidence="2" id="KW-1185">Reference proteome</keyword>
<evidence type="ECO:0000313" key="2">
    <source>
        <dbReference type="Proteomes" id="UP000202763"/>
    </source>
</evidence>
<sequence>MNQIYNLSQTISEDKEIVAALENRLLNANNILAAHEEAMERLTTVPSVIASVNKETPVTVGSTASESTSVDRERITMENYLELGIEAGDKVDIVFSGDDYFYHNTRAIVTCFDDAEGISTFLELTPTSTGGTAWYGYDYNSLGEYAHDELYLIRTPEGSLNKQ</sequence>
<dbReference type="GeneID" id="26796557"/>
<dbReference type="EMBL" id="KR534323">
    <property type="protein sequence ID" value="AKO60963.1"/>
    <property type="molecule type" value="Genomic_DNA"/>
</dbReference>
<accession>A0A0H4IRQ9</accession>
<evidence type="ECO:0000313" key="1">
    <source>
        <dbReference type="EMBL" id="AKO60963.1"/>
    </source>
</evidence>
<dbReference type="KEGG" id="vg:26796557"/>